<organism evidence="3">
    <name type="scientific">Hexamita inflata</name>
    <dbReference type="NCBI Taxonomy" id="28002"/>
    <lineage>
        <taxon>Eukaryota</taxon>
        <taxon>Metamonada</taxon>
        <taxon>Diplomonadida</taxon>
        <taxon>Hexamitidae</taxon>
        <taxon>Hexamitinae</taxon>
        <taxon>Hexamita</taxon>
    </lineage>
</organism>
<evidence type="ECO:0000313" key="3">
    <source>
        <dbReference type="EMBL" id="CAI9963998.1"/>
    </source>
</evidence>
<proteinExistence type="predicted"/>
<dbReference type="SUPFAM" id="SSF46689">
    <property type="entry name" value="Homeodomain-like"/>
    <property type="match status" value="1"/>
</dbReference>
<dbReference type="Proteomes" id="UP001642409">
    <property type="component" value="Unassembled WGS sequence"/>
</dbReference>
<sequence length="226" mass="27048">MKRITWTTMEIEQLTNITEHSRKFDKKIDWDLVASQIPTRTASQCKSYYANVLKKTLDVPIRQNHQWNRVEIMSLWALGVNYDKDFAFIQKNYISNMSLKQIQSQFLNIEHKQQEMHQTFKQIISNPLQIQNLSEKDFEMQWWIIRAAERRYKLIDIELNQIPHEDIPVSAVRADISEIKTLSMFFLDVKINDLIPIYKQEEIRRGLENVPFYVPKLQCSFRILNL</sequence>
<dbReference type="Pfam" id="PF00249">
    <property type="entry name" value="Myb_DNA-binding"/>
    <property type="match status" value="1"/>
</dbReference>
<accession>A0AA86QTT6</accession>
<evidence type="ECO:0000259" key="2">
    <source>
        <dbReference type="PROSITE" id="PS51294"/>
    </source>
</evidence>
<dbReference type="PROSITE" id="PS51294">
    <property type="entry name" value="HTH_MYB"/>
    <property type="match status" value="1"/>
</dbReference>
<dbReference type="InterPro" id="IPR009057">
    <property type="entry name" value="Homeodomain-like_sf"/>
</dbReference>
<keyword evidence="5" id="KW-1185">Reference proteome</keyword>
<gene>
    <name evidence="4" type="ORF">HINF_LOCUS14728</name>
    <name evidence="3" type="ORF">HINF_LOCUS51643</name>
</gene>
<comment type="caution">
    <text evidence="3">The sequence shown here is derived from an EMBL/GenBank/DDBJ whole genome shotgun (WGS) entry which is preliminary data.</text>
</comment>
<dbReference type="Gene3D" id="1.10.10.60">
    <property type="entry name" value="Homeodomain-like"/>
    <property type="match status" value="1"/>
</dbReference>
<dbReference type="InterPro" id="IPR017930">
    <property type="entry name" value="Myb_dom"/>
</dbReference>
<dbReference type="CDD" id="cd00167">
    <property type="entry name" value="SANT"/>
    <property type="match status" value="1"/>
</dbReference>
<reference evidence="4 5" key="2">
    <citation type="submission" date="2024-07" db="EMBL/GenBank/DDBJ databases">
        <authorList>
            <person name="Akdeniz Z."/>
        </authorList>
    </citation>
    <scope>NUCLEOTIDE SEQUENCE [LARGE SCALE GENOMIC DNA]</scope>
</reference>
<dbReference type="SMART" id="SM00717">
    <property type="entry name" value="SANT"/>
    <property type="match status" value="1"/>
</dbReference>
<dbReference type="EMBL" id="CATOUU010000972">
    <property type="protein sequence ID" value="CAI9963998.1"/>
    <property type="molecule type" value="Genomic_DNA"/>
</dbReference>
<dbReference type="AlphaFoldDB" id="A0AA86QTT6"/>
<evidence type="ECO:0000259" key="1">
    <source>
        <dbReference type="PROSITE" id="PS50090"/>
    </source>
</evidence>
<keyword evidence="3" id="KW-0238">DNA-binding</keyword>
<dbReference type="GO" id="GO:0003677">
    <property type="term" value="F:DNA binding"/>
    <property type="evidence" value="ECO:0007669"/>
    <property type="project" value="UniProtKB-KW"/>
</dbReference>
<dbReference type="InterPro" id="IPR001005">
    <property type="entry name" value="SANT/Myb"/>
</dbReference>
<evidence type="ECO:0000313" key="4">
    <source>
        <dbReference type="EMBL" id="CAL5996375.1"/>
    </source>
</evidence>
<dbReference type="PROSITE" id="PS50090">
    <property type="entry name" value="MYB_LIKE"/>
    <property type="match status" value="1"/>
</dbReference>
<reference evidence="3" key="1">
    <citation type="submission" date="2023-06" db="EMBL/GenBank/DDBJ databases">
        <authorList>
            <person name="Kurt Z."/>
        </authorList>
    </citation>
    <scope>NUCLEOTIDE SEQUENCE</scope>
</reference>
<feature type="domain" description="HTH myb-type" evidence="2">
    <location>
        <begin position="29"/>
        <end position="57"/>
    </location>
</feature>
<feature type="domain" description="Myb-like" evidence="1">
    <location>
        <begin position="1"/>
        <end position="53"/>
    </location>
</feature>
<name>A0AA86QTT6_9EUKA</name>
<dbReference type="EMBL" id="CAXDID020000035">
    <property type="protein sequence ID" value="CAL5996375.1"/>
    <property type="molecule type" value="Genomic_DNA"/>
</dbReference>
<evidence type="ECO:0000313" key="5">
    <source>
        <dbReference type="Proteomes" id="UP001642409"/>
    </source>
</evidence>
<protein>
    <submittedName>
        <fullName evidence="3">Myb-like DNA-binding domain-containing protein</fullName>
    </submittedName>
    <submittedName>
        <fullName evidence="4">Myb-like_DNA-binding domain-containing protein</fullName>
    </submittedName>
</protein>